<reference evidence="1" key="2">
    <citation type="journal article" date="2015" name="Fish Shellfish Immunol.">
        <title>Early steps in the European eel (Anguilla anguilla)-Vibrio vulnificus interaction in the gills: Role of the RtxA13 toxin.</title>
        <authorList>
            <person name="Callol A."/>
            <person name="Pajuelo D."/>
            <person name="Ebbesson L."/>
            <person name="Teles M."/>
            <person name="MacKenzie S."/>
            <person name="Amaro C."/>
        </authorList>
    </citation>
    <scope>NUCLEOTIDE SEQUENCE</scope>
</reference>
<protein>
    <submittedName>
        <fullName evidence="1">Uncharacterized protein</fullName>
    </submittedName>
</protein>
<accession>A0A0E9PU69</accession>
<proteinExistence type="predicted"/>
<dbReference type="EMBL" id="GBXM01100391">
    <property type="protein sequence ID" value="JAH08186.1"/>
    <property type="molecule type" value="Transcribed_RNA"/>
</dbReference>
<name>A0A0E9PU69_ANGAN</name>
<reference evidence="1" key="1">
    <citation type="submission" date="2014-11" db="EMBL/GenBank/DDBJ databases">
        <authorList>
            <person name="Amaro Gonzalez C."/>
        </authorList>
    </citation>
    <scope>NUCLEOTIDE SEQUENCE</scope>
</reference>
<evidence type="ECO:0000313" key="1">
    <source>
        <dbReference type="EMBL" id="JAH08186.1"/>
    </source>
</evidence>
<sequence>MSISVRYIRLK</sequence>
<organism evidence="1">
    <name type="scientific">Anguilla anguilla</name>
    <name type="common">European freshwater eel</name>
    <name type="synonym">Muraena anguilla</name>
    <dbReference type="NCBI Taxonomy" id="7936"/>
    <lineage>
        <taxon>Eukaryota</taxon>
        <taxon>Metazoa</taxon>
        <taxon>Chordata</taxon>
        <taxon>Craniata</taxon>
        <taxon>Vertebrata</taxon>
        <taxon>Euteleostomi</taxon>
        <taxon>Actinopterygii</taxon>
        <taxon>Neopterygii</taxon>
        <taxon>Teleostei</taxon>
        <taxon>Anguilliformes</taxon>
        <taxon>Anguillidae</taxon>
        <taxon>Anguilla</taxon>
    </lineage>
</organism>